<dbReference type="AlphaFoldDB" id="A0A1C3N584"/>
<gene>
    <name evidence="2" type="ORF">GA0070620_3258</name>
</gene>
<dbReference type="EMBL" id="LT598496">
    <property type="protein sequence ID" value="SBV27731.1"/>
    <property type="molecule type" value="Genomic_DNA"/>
</dbReference>
<evidence type="ECO:0008006" key="4">
    <source>
        <dbReference type="Google" id="ProtNLM"/>
    </source>
</evidence>
<reference evidence="3" key="1">
    <citation type="submission" date="2016-06" db="EMBL/GenBank/DDBJ databases">
        <authorList>
            <person name="Varghese N."/>
        </authorList>
    </citation>
    <scope>NUCLEOTIDE SEQUENCE [LARGE SCALE GENOMIC DNA]</scope>
    <source>
        <strain evidence="3">DSM 45344</strain>
    </source>
</reference>
<accession>A0A1C3N584</accession>
<evidence type="ECO:0000256" key="1">
    <source>
        <dbReference type="SAM" id="MobiDB-lite"/>
    </source>
</evidence>
<dbReference type="Proteomes" id="UP000199393">
    <property type="component" value="Chromosome I"/>
</dbReference>
<keyword evidence="3" id="KW-1185">Reference proteome</keyword>
<evidence type="ECO:0000313" key="2">
    <source>
        <dbReference type="EMBL" id="SBV27731.1"/>
    </source>
</evidence>
<dbReference type="STRING" id="307121.GA0070620_3258"/>
<name>A0A1C3N584_9ACTN</name>
<protein>
    <recommendedName>
        <fullName evidence="4">Phage derived protein Gp49-like</fullName>
    </recommendedName>
</protein>
<sequence length="100" mass="11330">MTGVGNDEPACPTRSATTPPTQHRCYGLGWRGAGTRGPRMAGRALERDAVRLTYWIAPDRRIILLTVFNKTRMRAGREVERARRAWERCVEERHTAHEGG</sequence>
<feature type="region of interest" description="Disordered" evidence="1">
    <location>
        <begin position="1"/>
        <end position="41"/>
    </location>
</feature>
<proteinExistence type="predicted"/>
<evidence type="ECO:0000313" key="3">
    <source>
        <dbReference type="Proteomes" id="UP000199393"/>
    </source>
</evidence>
<organism evidence="2 3">
    <name type="scientific">Micromonospora krabiensis</name>
    <dbReference type="NCBI Taxonomy" id="307121"/>
    <lineage>
        <taxon>Bacteria</taxon>
        <taxon>Bacillati</taxon>
        <taxon>Actinomycetota</taxon>
        <taxon>Actinomycetes</taxon>
        <taxon>Micromonosporales</taxon>
        <taxon>Micromonosporaceae</taxon>
        <taxon>Micromonospora</taxon>
    </lineage>
</organism>